<keyword evidence="3" id="KW-1185">Reference proteome</keyword>
<organism evidence="2 3">
    <name type="scientific">Stieleria varia</name>
    <dbReference type="NCBI Taxonomy" id="2528005"/>
    <lineage>
        <taxon>Bacteria</taxon>
        <taxon>Pseudomonadati</taxon>
        <taxon>Planctomycetota</taxon>
        <taxon>Planctomycetia</taxon>
        <taxon>Pirellulales</taxon>
        <taxon>Pirellulaceae</taxon>
        <taxon>Stieleria</taxon>
    </lineage>
</organism>
<dbReference type="RefSeq" id="WP_146519895.1">
    <property type="nucleotide sequence ID" value="NZ_CP151726.1"/>
</dbReference>
<keyword evidence="1" id="KW-0812">Transmembrane</keyword>
<keyword evidence="1" id="KW-1133">Transmembrane helix</keyword>
<gene>
    <name evidence="2" type="ORF">Pla52n_25190</name>
</gene>
<keyword evidence="1" id="KW-0472">Membrane</keyword>
<accession>A0A5C6AXW9</accession>
<name>A0A5C6AXW9_9BACT</name>
<reference evidence="2 3" key="1">
    <citation type="submission" date="2019-02" db="EMBL/GenBank/DDBJ databases">
        <title>Deep-cultivation of Planctomycetes and their phenomic and genomic characterization uncovers novel biology.</title>
        <authorList>
            <person name="Wiegand S."/>
            <person name="Jogler M."/>
            <person name="Boedeker C."/>
            <person name="Pinto D."/>
            <person name="Vollmers J."/>
            <person name="Rivas-Marin E."/>
            <person name="Kohn T."/>
            <person name="Peeters S.H."/>
            <person name="Heuer A."/>
            <person name="Rast P."/>
            <person name="Oberbeckmann S."/>
            <person name="Bunk B."/>
            <person name="Jeske O."/>
            <person name="Meyerdierks A."/>
            <person name="Storesund J.E."/>
            <person name="Kallscheuer N."/>
            <person name="Luecker S."/>
            <person name="Lage O.M."/>
            <person name="Pohl T."/>
            <person name="Merkel B.J."/>
            <person name="Hornburger P."/>
            <person name="Mueller R.-W."/>
            <person name="Bruemmer F."/>
            <person name="Labrenz M."/>
            <person name="Spormann A.M."/>
            <person name="Op Den Camp H."/>
            <person name="Overmann J."/>
            <person name="Amann R."/>
            <person name="Jetten M.S.M."/>
            <person name="Mascher T."/>
            <person name="Medema M.H."/>
            <person name="Devos D.P."/>
            <person name="Kaster A.-K."/>
            <person name="Ovreas L."/>
            <person name="Rohde M."/>
            <person name="Galperin M.Y."/>
            <person name="Jogler C."/>
        </authorList>
    </citation>
    <scope>NUCLEOTIDE SEQUENCE [LARGE SCALE GENOMIC DNA]</scope>
    <source>
        <strain evidence="2 3">Pla52n</strain>
    </source>
</reference>
<dbReference type="AlphaFoldDB" id="A0A5C6AXW9"/>
<evidence type="ECO:0000313" key="3">
    <source>
        <dbReference type="Proteomes" id="UP000320176"/>
    </source>
</evidence>
<dbReference type="OrthoDB" id="274797at2"/>
<dbReference type="EMBL" id="SJPN01000003">
    <property type="protein sequence ID" value="TWU04478.1"/>
    <property type="molecule type" value="Genomic_DNA"/>
</dbReference>
<comment type="caution">
    <text evidence="2">The sequence shown here is derived from an EMBL/GenBank/DDBJ whole genome shotgun (WGS) entry which is preliminary data.</text>
</comment>
<dbReference type="Proteomes" id="UP000320176">
    <property type="component" value="Unassembled WGS sequence"/>
</dbReference>
<evidence type="ECO:0000313" key="2">
    <source>
        <dbReference type="EMBL" id="TWU04478.1"/>
    </source>
</evidence>
<protein>
    <submittedName>
        <fullName evidence="2">Uncharacterized protein</fullName>
    </submittedName>
</protein>
<feature type="transmembrane region" description="Helical" evidence="1">
    <location>
        <begin position="115"/>
        <end position="133"/>
    </location>
</feature>
<feature type="transmembrane region" description="Helical" evidence="1">
    <location>
        <begin position="74"/>
        <end position="95"/>
    </location>
</feature>
<sequence>MSTEQPDLDGDLFSFPRRFDLASLLAISTGYSLLFAAVHLLDGGVYVGFAIGGFLATVAIAQAVLMGGKKPREASVIAGGVYSLTVIVVGAAFAGEFGMELMCAIVGGLFWGPPAGYLAGTLVGGVFLVADALRRMFRVIQSWRRGAETDANDVMQE</sequence>
<proteinExistence type="predicted"/>
<feature type="transmembrane region" description="Helical" evidence="1">
    <location>
        <begin position="21"/>
        <end position="40"/>
    </location>
</feature>
<feature type="transmembrane region" description="Helical" evidence="1">
    <location>
        <begin position="46"/>
        <end position="67"/>
    </location>
</feature>
<evidence type="ECO:0000256" key="1">
    <source>
        <dbReference type="SAM" id="Phobius"/>
    </source>
</evidence>